<evidence type="ECO:0000256" key="6">
    <source>
        <dbReference type="HAMAP-Rule" id="MF_00229"/>
    </source>
</evidence>
<comment type="similarity">
    <text evidence="6 7">Belongs to the PAL/histidase family.</text>
</comment>
<dbReference type="SUPFAM" id="SSF48557">
    <property type="entry name" value="L-aspartase-like"/>
    <property type="match status" value="1"/>
</dbReference>
<dbReference type="GO" id="GO:0004397">
    <property type="term" value="F:histidine ammonia-lyase activity"/>
    <property type="evidence" value="ECO:0007669"/>
    <property type="project" value="UniProtKB-UniRule"/>
</dbReference>
<dbReference type="CDD" id="cd00332">
    <property type="entry name" value="PAL-HAL"/>
    <property type="match status" value="1"/>
</dbReference>
<evidence type="ECO:0000256" key="4">
    <source>
        <dbReference type="ARBA" id="ARBA00023239"/>
    </source>
</evidence>
<evidence type="ECO:0000256" key="7">
    <source>
        <dbReference type="RuleBase" id="RU003954"/>
    </source>
</evidence>
<dbReference type="PANTHER" id="PTHR10362">
    <property type="entry name" value="HISTIDINE AMMONIA-LYASE"/>
    <property type="match status" value="1"/>
</dbReference>
<comment type="catalytic activity">
    <reaction evidence="5 6 8">
        <text>L-histidine = trans-urocanate + NH4(+)</text>
        <dbReference type="Rhea" id="RHEA:21232"/>
        <dbReference type="ChEBI" id="CHEBI:17771"/>
        <dbReference type="ChEBI" id="CHEBI:28938"/>
        <dbReference type="ChEBI" id="CHEBI:57595"/>
        <dbReference type="EC" id="4.3.1.3"/>
    </reaction>
</comment>
<sequence length="525" mass="57189">MSKMILDEMNAVGKGKENVMKKVIIDGSSLTLKEFIQVCREDYKVELSEEARQNIIESRKKVDRFVESGKTIYGITTGFGKFSDVNITQEEAVLLQKNLIITHAVGAGNPLDRDAVRGMMLLRANTHAKGFSGIRLSTVETMIEMLNKGIHPVIPEKGSLGASGDLAPLAHMVLPLIGLGKAEYMGEVISGEEAMKKAGIKPVELVSKEGLALINGTQAMTSVGALTIYDGINLAKLADVSAALTFEAMNGITTALDERAHLVRPHKGQLTTAANMLRILEGSEMTTEQGDIRVQDAYSLRCTPQIHGASKDALNYIEERVNIEMNSVTDNPIIFEETGISGGNFHGQPMALSFDFMSIALAELANVSERRLERLVNPALSGLPAFLVENGGLNSGFMIVQYSAAALVSENKVLAHPSSVDSIPSSANQEDHVSMGTIGARKAREIMKNARRVIAMEMMCACQAIDLRGKKKLGTATEIAYNMLRSKVEKLEEDRELFEDINKCEELLISEEMLSEIERAVSLEM</sequence>
<dbReference type="InterPro" id="IPR008948">
    <property type="entry name" value="L-Aspartase-like"/>
</dbReference>
<evidence type="ECO:0000256" key="2">
    <source>
        <dbReference type="ARBA" id="ARBA00012994"/>
    </source>
</evidence>
<dbReference type="EMBL" id="FQZL01000025">
    <property type="protein sequence ID" value="SHJ56796.1"/>
    <property type="molecule type" value="Genomic_DNA"/>
</dbReference>
<dbReference type="STRING" id="1121476.SAMN02745751_02870"/>
<gene>
    <name evidence="6" type="primary">hutH</name>
    <name evidence="10" type="ORF">SAMN02745751_02870</name>
</gene>
<feature type="cross-link" description="5-imidazolinone (Ala-Gly)" evidence="6">
    <location>
        <begin position="162"/>
        <end position="164"/>
    </location>
</feature>
<dbReference type="Pfam" id="PF00221">
    <property type="entry name" value="Lyase_aromatic"/>
    <property type="match status" value="1"/>
</dbReference>
<dbReference type="UniPathway" id="UPA00379">
    <property type="reaction ID" value="UER00549"/>
</dbReference>
<evidence type="ECO:0000256" key="3">
    <source>
        <dbReference type="ARBA" id="ARBA00022808"/>
    </source>
</evidence>
<evidence type="ECO:0000256" key="1">
    <source>
        <dbReference type="ARBA" id="ARBA00005113"/>
    </source>
</evidence>
<dbReference type="FunFam" id="1.20.200.10:FF:000003">
    <property type="entry name" value="Histidine ammonia-lyase"/>
    <property type="match status" value="1"/>
</dbReference>
<dbReference type="InterPro" id="IPR005921">
    <property type="entry name" value="HutH"/>
</dbReference>
<organism evidence="10 11">
    <name type="scientific">Dethiosulfatibacter aminovorans DSM 17477</name>
    <dbReference type="NCBI Taxonomy" id="1121476"/>
    <lineage>
        <taxon>Bacteria</taxon>
        <taxon>Bacillati</taxon>
        <taxon>Bacillota</taxon>
        <taxon>Tissierellia</taxon>
        <taxon>Dethiosulfatibacter</taxon>
    </lineage>
</organism>
<name>A0A1M6KCV3_9FIRM</name>
<proteinExistence type="inferred from homology"/>
<keyword evidence="3 6" id="KW-0369">Histidine metabolism</keyword>
<dbReference type="Gene3D" id="1.20.200.10">
    <property type="entry name" value="Fumarase/aspartase (Central domain)"/>
    <property type="match status" value="1"/>
</dbReference>
<dbReference type="FunFam" id="1.10.275.10:FF:000005">
    <property type="entry name" value="Histidine ammonia-lyase"/>
    <property type="match status" value="1"/>
</dbReference>
<dbReference type="Proteomes" id="UP000184052">
    <property type="component" value="Unassembled WGS sequence"/>
</dbReference>
<dbReference type="InterPro" id="IPR022313">
    <property type="entry name" value="Phe/His_NH3-lyase_AS"/>
</dbReference>
<evidence type="ECO:0000256" key="8">
    <source>
        <dbReference type="RuleBase" id="RU004479"/>
    </source>
</evidence>
<feature type="modified residue" description="2,3-didehydroalanine (Ser)" evidence="6">
    <location>
        <position position="163"/>
    </location>
</feature>
<dbReference type="AlphaFoldDB" id="A0A1M6KCV3"/>
<dbReference type="InterPro" id="IPR024083">
    <property type="entry name" value="Fumarase/histidase_N"/>
</dbReference>
<dbReference type="InterPro" id="IPR001106">
    <property type="entry name" value="Aromatic_Lyase"/>
</dbReference>
<evidence type="ECO:0000313" key="10">
    <source>
        <dbReference type="EMBL" id="SHJ56796.1"/>
    </source>
</evidence>
<comment type="PTM">
    <text evidence="6">Contains an active site 4-methylidene-imidazol-5-one (MIO), which is formed autocatalytically by cyclization and dehydration of residues Ala-Ser-Gly.</text>
</comment>
<dbReference type="GO" id="GO:0019557">
    <property type="term" value="P:L-histidine catabolic process to glutamate and formate"/>
    <property type="evidence" value="ECO:0007669"/>
    <property type="project" value="UniProtKB-UniPathway"/>
</dbReference>
<accession>A0A1M6KCV3</accession>
<dbReference type="PROSITE" id="PS00488">
    <property type="entry name" value="PAL_HISTIDASE"/>
    <property type="match status" value="1"/>
</dbReference>
<reference evidence="10 11" key="1">
    <citation type="submission" date="2016-11" db="EMBL/GenBank/DDBJ databases">
        <authorList>
            <person name="Jaros S."/>
            <person name="Januszkiewicz K."/>
            <person name="Wedrychowicz H."/>
        </authorList>
    </citation>
    <scope>NUCLEOTIDE SEQUENCE [LARGE SCALE GENOMIC DNA]</scope>
    <source>
        <strain evidence="10 11">DSM 17477</strain>
    </source>
</reference>
<dbReference type="Gene3D" id="1.10.275.10">
    <property type="entry name" value="Fumarase/aspartase (N-terminal domain)"/>
    <property type="match status" value="1"/>
</dbReference>
<keyword evidence="11" id="KW-1185">Reference proteome</keyword>
<evidence type="ECO:0000256" key="9">
    <source>
        <dbReference type="RuleBase" id="RU004480"/>
    </source>
</evidence>
<dbReference type="HAMAP" id="MF_00229">
    <property type="entry name" value="His_ammonia_lyase"/>
    <property type="match status" value="1"/>
</dbReference>
<dbReference type="EC" id="4.3.1.3" evidence="2 6"/>
<dbReference type="GO" id="GO:0019556">
    <property type="term" value="P:L-histidine catabolic process to glutamate and formamide"/>
    <property type="evidence" value="ECO:0007669"/>
    <property type="project" value="UniProtKB-UniPathway"/>
</dbReference>
<comment type="subcellular location">
    <subcellularLocation>
        <location evidence="6 9">Cytoplasm</location>
    </subcellularLocation>
</comment>
<evidence type="ECO:0000313" key="11">
    <source>
        <dbReference type="Proteomes" id="UP000184052"/>
    </source>
</evidence>
<dbReference type="NCBIfam" id="TIGR01225">
    <property type="entry name" value="hutH"/>
    <property type="match status" value="1"/>
</dbReference>
<protein>
    <recommendedName>
        <fullName evidence="2 6">Histidine ammonia-lyase</fullName>
        <shortName evidence="6">Histidase</shortName>
        <ecNumber evidence="2 6">4.3.1.3</ecNumber>
    </recommendedName>
</protein>
<keyword evidence="6" id="KW-0963">Cytoplasm</keyword>
<comment type="pathway">
    <text evidence="1 6 8">Amino-acid degradation; L-histidine degradation into L-glutamate; N-formimidoyl-L-glutamate from L-histidine: step 1/3.</text>
</comment>
<keyword evidence="4 6" id="KW-0456">Lyase</keyword>
<dbReference type="NCBIfam" id="NF006871">
    <property type="entry name" value="PRK09367.1"/>
    <property type="match status" value="1"/>
</dbReference>
<dbReference type="GO" id="GO:0005737">
    <property type="term" value="C:cytoplasm"/>
    <property type="evidence" value="ECO:0007669"/>
    <property type="project" value="UniProtKB-SubCell"/>
</dbReference>
<evidence type="ECO:0000256" key="5">
    <source>
        <dbReference type="ARBA" id="ARBA00049269"/>
    </source>
</evidence>